<dbReference type="AlphaFoldDB" id="A0A1G8LF34"/>
<sequence>MKNIIFLTIIFLFTNCKKESFKVSLEESLCEINSMKKLDTIAININKDYDLEILSRPKKEIVNFFQPIKNQLISESSYAQVLYDKKNIVINIEIGDNANQYEDIYLSKTYPIILEKIIRTTIDKKEYTEKLECEEIINEKVSEKTRYRKINNDKKKCKSTKIN</sequence>
<protein>
    <submittedName>
        <fullName evidence="1">Uncharacterized protein</fullName>
    </submittedName>
</protein>
<dbReference type="EMBL" id="FNDW01000009">
    <property type="protein sequence ID" value="SDI54286.1"/>
    <property type="molecule type" value="Genomic_DNA"/>
</dbReference>
<evidence type="ECO:0000313" key="1">
    <source>
        <dbReference type="EMBL" id="SDI54286.1"/>
    </source>
</evidence>
<dbReference type="STRING" id="311334.SAMN05421846_10981"/>
<evidence type="ECO:0000313" key="2">
    <source>
        <dbReference type="Proteomes" id="UP000198869"/>
    </source>
</evidence>
<proteinExistence type="predicted"/>
<gene>
    <name evidence="1" type="ORF">SAMN05421846_10981</name>
</gene>
<reference evidence="2" key="1">
    <citation type="submission" date="2016-10" db="EMBL/GenBank/DDBJ databases">
        <authorList>
            <person name="Varghese N."/>
            <person name="Submissions S."/>
        </authorList>
    </citation>
    <scope>NUCLEOTIDE SEQUENCE [LARGE SCALE GENOMIC DNA]</scope>
    <source>
        <strain evidence="2">DSM 17071</strain>
    </source>
</reference>
<accession>A0A1G8LF34</accession>
<name>A0A1G8LF34_9FLAO</name>
<organism evidence="1 2">
    <name type="scientific">Chryseobacterium taeanense</name>
    <dbReference type="NCBI Taxonomy" id="311334"/>
    <lineage>
        <taxon>Bacteria</taxon>
        <taxon>Pseudomonadati</taxon>
        <taxon>Bacteroidota</taxon>
        <taxon>Flavobacteriia</taxon>
        <taxon>Flavobacteriales</taxon>
        <taxon>Weeksellaceae</taxon>
        <taxon>Chryseobacterium group</taxon>
        <taxon>Chryseobacterium</taxon>
    </lineage>
</organism>
<keyword evidence="2" id="KW-1185">Reference proteome</keyword>
<dbReference type="Proteomes" id="UP000198869">
    <property type="component" value="Unassembled WGS sequence"/>
</dbReference>